<evidence type="ECO:0000256" key="11">
    <source>
        <dbReference type="ARBA" id="ARBA00023098"/>
    </source>
</evidence>
<dbReference type="Pfam" id="PF01066">
    <property type="entry name" value="CDP-OH_P_transf"/>
    <property type="match status" value="1"/>
</dbReference>
<dbReference type="InterPro" id="IPR000462">
    <property type="entry name" value="CDP-OH_P_trans"/>
</dbReference>
<evidence type="ECO:0000256" key="13">
    <source>
        <dbReference type="ARBA" id="ARBA00023209"/>
    </source>
</evidence>
<accession>A0A448WH19</accession>
<dbReference type="EC" id="2.7.8.11" evidence="4 15"/>
<dbReference type="AlphaFoldDB" id="A0A448WH19"/>
<dbReference type="GO" id="GO:0006661">
    <property type="term" value="P:phosphatidylinositol biosynthetic process"/>
    <property type="evidence" value="ECO:0007669"/>
    <property type="project" value="TreeGrafter"/>
</dbReference>
<keyword evidence="8" id="KW-0479">Metal-binding</keyword>
<dbReference type="PANTHER" id="PTHR15362">
    <property type="entry name" value="PHOSPHATIDYLINOSITOL SYNTHASE"/>
    <property type="match status" value="1"/>
</dbReference>
<dbReference type="OrthoDB" id="10251079at2759"/>
<sequence length="178" mass="19772">MALSCWHMLSDSRKTIIAYILSGLLDAVDGHAARSLNQSTYLLVYLLGTKFGAMLDMLVDRCATMCLLVALAYFYPNYMFLFQLSMSADIASHWLHMHTSLATGKNSHKSINLEGNAILKLYYTNRVVYGLCIFKLIAIITAPVAFAKFCINLIHLHAASVNLAGIDAQDKRIDLGKH</sequence>
<evidence type="ECO:0000256" key="12">
    <source>
        <dbReference type="ARBA" id="ARBA00023136"/>
    </source>
</evidence>
<keyword evidence="5 15" id="KW-0444">Lipid biosynthesis</keyword>
<evidence type="ECO:0000256" key="1">
    <source>
        <dbReference type="ARBA" id="ARBA00001946"/>
    </source>
</evidence>
<evidence type="ECO:0000256" key="15">
    <source>
        <dbReference type="PIRNR" id="PIRNR000848"/>
    </source>
</evidence>
<comment type="caution">
    <text evidence="17">The sequence shown here is derived from an EMBL/GenBank/DDBJ whole genome shotgun (WGS) entry which is preliminary data.</text>
</comment>
<keyword evidence="6 15" id="KW-0808">Transferase</keyword>
<evidence type="ECO:0000256" key="7">
    <source>
        <dbReference type="ARBA" id="ARBA00022692"/>
    </source>
</evidence>
<gene>
    <name evidence="17" type="ORF">PXEA_LOCUS4998</name>
</gene>
<keyword evidence="12 15" id="KW-0472">Membrane</keyword>
<dbReference type="PANTHER" id="PTHR15362:SF4">
    <property type="entry name" value="CDP-DIACYLGLYCEROL--INOSITOL 3-PHOSPHATIDYLTRANSFERASE"/>
    <property type="match status" value="1"/>
</dbReference>
<keyword evidence="7 16" id="KW-0812">Transmembrane</keyword>
<dbReference type="GO" id="GO:0003881">
    <property type="term" value="F:CDP-diacylglycerol-inositol 3-phosphatidyltransferase activity"/>
    <property type="evidence" value="ECO:0007669"/>
    <property type="project" value="UniProtKB-UniRule"/>
</dbReference>
<name>A0A448WH19_9PLAT</name>
<dbReference type="GO" id="GO:0046872">
    <property type="term" value="F:metal ion binding"/>
    <property type="evidence" value="ECO:0007669"/>
    <property type="project" value="UniProtKB-KW"/>
</dbReference>
<proteinExistence type="inferred from homology"/>
<organism evidence="17 18">
    <name type="scientific">Protopolystoma xenopodis</name>
    <dbReference type="NCBI Taxonomy" id="117903"/>
    <lineage>
        <taxon>Eukaryota</taxon>
        <taxon>Metazoa</taxon>
        <taxon>Spiralia</taxon>
        <taxon>Lophotrochozoa</taxon>
        <taxon>Platyhelminthes</taxon>
        <taxon>Monogenea</taxon>
        <taxon>Polyopisthocotylea</taxon>
        <taxon>Polystomatidea</taxon>
        <taxon>Polystomatidae</taxon>
        <taxon>Protopolystoma</taxon>
    </lineage>
</organism>
<comment type="catalytic activity">
    <reaction evidence="15">
        <text>a CDP-1,2-diacyl-sn-glycerol + myo-inositol = a 1,2-diacyl-sn-glycero-3-phospho-(1D-myo-inositol) + CMP + H(+)</text>
        <dbReference type="Rhea" id="RHEA:11580"/>
        <dbReference type="ChEBI" id="CHEBI:15378"/>
        <dbReference type="ChEBI" id="CHEBI:17268"/>
        <dbReference type="ChEBI" id="CHEBI:57880"/>
        <dbReference type="ChEBI" id="CHEBI:58332"/>
        <dbReference type="ChEBI" id="CHEBI:60377"/>
        <dbReference type="EC" id="2.7.8.11"/>
    </reaction>
</comment>
<keyword evidence="10 16" id="KW-1133">Transmembrane helix</keyword>
<evidence type="ECO:0000256" key="6">
    <source>
        <dbReference type="ARBA" id="ARBA00022679"/>
    </source>
</evidence>
<comment type="cofactor">
    <cofactor evidence="1">
        <name>Mg(2+)</name>
        <dbReference type="ChEBI" id="CHEBI:18420"/>
    </cofactor>
</comment>
<keyword evidence="18" id="KW-1185">Reference proteome</keyword>
<dbReference type="Gene3D" id="1.20.120.1760">
    <property type="match status" value="1"/>
</dbReference>
<dbReference type="GO" id="GO:0005794">
    <property type="term" value="C:Golgi apparatus"/>
    <property type="evidence" value="ECO:0007669"/>
    <property type="project" value="TreeGrafter"/>
</dbReference>
<evidence type="ECO:0000256" key="16">
    <source>
        <dbReference type="SAM" id="Phobius"/>
    </source>
</evidence>
<dbReference type="EMBL" id="CAAALY010012144">
    <property type="protein sequence ID" value="VEL11558.1"/>
    <property type="molecule type" value="Genomic_DNA"/>
</dbReference>
<evidence type="ECO:0000256" key="3">
    <source>
        <dbReference type="ARBA" id="ARBA00010441"/>
    </source>
</evidence>
<evidence type="ECO:0000256" key="8">
    <source>
        <dbReference type="ARBA" id="ARBA00022723"/>
    </source>
</evidence>
<protein>
    <recommendedName>
        <fullName evidence="4 15">CDP-diacylglycerol--inositol 3-phosphatidyltransferase</fullName>
        <ecNumber evidence="4 15">2.7.8.11</ecNumber>
    </recommendedName>
</protein>
<evidence type="ECO:0000313" key="17">
    <source>
        <dbReference type="EMBL" id="VEL11558.1"/>
    </source>
</evidence>
<dbReference type="Proteomes" id="UP000784294">
    <property type="component" value="Unassembled WGS sequence"/>
</dbReference>
<feature type="transmembrane region" description="Helical" evidence="16">
    <location>
        <begin position="127"/>
        <end position="147"/>
    </location>
</feature>
<keyword evidence="14 15" id="KW-1208">Phospholipid metabolism</keyword>
<evidence type="ECO:0000256" key="9">
    <source>
        <dbReference type="ARBA" id="ARBA00022842"/>
    </source>
</evidence>
<feature type="transmembrane region" description="Helical" evidence="16">
    <location>
        <begin position="66"/>
        <end position="86"/>
    </location>
</feature>
<evidence type="ECO:0000313" key="18">
    <source>
        <dbReference type="Proteomes" id="UP000784294"/>
    </source>
</evidence>
<keyword evidence="11 15" id="KW-0443">Lipid metabolism</keyword>
<dbReference type="InterPro" id="IPR014387">
    <property type="entry name" value="CDP_diag_ino_3_P_euk"/>
</dbReference>
<evidence type="ECO:0000256" key="10">
    <source>
        <dbReference type="ARBA" id="ARBA00022989"/>
    </source>
</evidence>
<evidence type="ECO:0000256" key="14">
    <source>
        <dbReference type="ARBA" id="ARBA00023264"/>
    </source>
</evidence>
<keyword evidence="13 15" id="KW-0594">Phospholipid biosynthesis</keyword>
<dbReference type="PIRSF" id="PIRSF000848">
    <property type="entry name" value="CDP_diag_ino_3_P"/>
    <property type="match status" value="1"/>
</dbReference>
<dbReference type="InterPro" id="IPR043130">
    <property type="entry name" value="CDP-OH_PTrfase_TM_dom"/>
</dbReference>
<evidence type="ECO:0000256" key="4">
    <source>
        <dbReference type="ARBA" id="ARBA00013212"/>
    </source>
</evidence>
<comment type="similarity">
    <text evidence="3 15">Belongs to the CDP-alcohol phosphatidyltransferase class-I family.</text>
</comment>
<evidence type="ECO:0000256" key="5">
    <source>
        <dbReference type="ARBA" id="ARBA00022516"/>
    </source>
</evidence>
<reference evidence="17" key="1">
    <citation type="submission" date="2018-11" db="EMBL/GenBank/DDBJ databases">
        <authorList>
            <consortium name="Pathogen Informatics"/>
        </authorList>
    </citation>
    <scope>NUCLEOTIDE SEQUENCE</scope>
</reference>
<evidence type="ECO:0000256" key="2">
    <source>
        <dbReference type="ARBA" id="ARBA00004141"/>
    </source>
</evidence>
<comment type="subcellular location">
    <subcellularLocation>
        <location evidence="2">Membrane</location>
        <topology evidence="2">Multi-pass membrane protein</topology>
    </subcellularLocation>
</comment>
<keyword evidence="9" id="KW-0460">Magnesium</keyword>
<dbReference type="GO" id="GO:0016020">
    <property type="term" value="C:membrane"/>
    <property type="evidence" value="ECO:0007669"/>
    <property type="project" value="UniProtKB-SubCell"/>
</dbReference>